<keyword evidence="8" id="KW-1185">Reference proteome</keyword>
<accession>A0A922IAD2</accession>
<feature type="domain" description="AMP-dependent synthetase/ligase" evidence="5">
    <location>
        <begin position="36"/>
        <end position="413"/>
    </location>
</feature>
<comment type="similarity">
    <text evidence="2">Belongs to the ATP-dependent AMP-binding enzyme family.</text>
</comment>
<dbReference type="InterPro" id="IPR042099">
    <property type="entry name" value="ANL_N_sf"/>
</dbReference>
<reference evidence="7" key="1">
    <citation type="submission" date="2013-05" db="EMBL/GenBank/DDBJ databases">
        <authorList>
            <person name="Yim A.K.Y."/>
            <person name="Chan T.F."/>
            <person name="Ji K.M."/>
            <person name="Liu X.Y."/>
            <person name="Zhou J.W."/>
            <person name="Li R.Q."/>
            <person name="Yang K.Y."/>
            <person name="Li J."/>
            <person name="Li M."/>
            <person name="Law P.T.W."/>
            <person name="Wu Y.L."/>
            <person name="Cai Z.L."/>
            <person name="Qin H."/>
            <person name="Bao Y."/>
            <person name="Leung R.K.K."/>
            <person name="Ng P.K.S."/>
            <person name="Zou J."/>
            <person name="Zhong X.J."/>
            <person name="Ran P.X."/>
            <person name="Zhong N.S."/>
            <person name="Liu Z.G."/>
            <person name="Tsui S.K.W."/>
        </authorList>
    </citation>
    <scope>NUCLEOTIDE SEQUENCE</scope>
    <source>
        <strain evidence="7">Derf</strain>
        <tissue evidence="7">Whole organism</tissue>
    </source>
</reference>
<sequence length="560" mass="64295">MTKEIEEFVIKSPREHPPISDVNFSEYIAKKFTVDNCNKTAIIIPENGMELTFIQFHQQIQRYAKGFLSLGLERNDMVLFFADNSLDLLTSQIATIYLGVVFSPMTPANGPFEMSNHIHNARGTVLFVDRQRVEKILLPAMDNEKYCSAVKGLKMLIIIDSNDDTDDEMISTLSKHPMSPKSVVSMKRIKENLEYLEKIPFFERNKDDHLMIVYTSGTTGQPKGVIYTHHSARSMIETNTPILMNCRFSFWYPFGHISGAMFSAYNLCHGITLVIEKEPILDKLLSSVEKYGIEELAIAPGHATQLIREDYRLKYNLQSLRVLVFGGSKIPKEQLVEIRNRYNVIMHELYGSTELLHCAYNTGDDVNEPVGSVGPPSPYCEMKIIDLETGKNLPANCSGEICFRGPHLFIGYFHNEEATAKAIDSRGWYHTGDLGHYDERGNLYIIDRIKEMIKFRYWSIWPYEIEEYLLENPAIDSCCAVGVKHQTDGQWLRAYVVIRPGHQVTEQELIKNVQDNLAFQRRLRAGVRFVDKLPRTSIGKIDRKQCRKWIENELITEIDE</sequence>
<dbReference type="Pfam" id="PF13193">
    <property type="entry name" value="AMP-binding_C"/>
    <property type="match status" value="1"/>
</dbReference>
<dbReference type="SUPFAM" id="SSF56801">
    <property type="entry name" value="Acetyl-CoA synthetase-like"/>
    <property type="match status" value="1"/>
</dbReference>
<dbReference type="InterPro" id="IPR020845">
    <property type="entry name" value="AMP-binding_CS"/>
</dbReference>
<name>A0A922IAD2_DERFA</name>
<dbReference type="Gene3D" id="3.40.50.12780">
    <property type="entry name" value="N-terminal domain of ligase-like"/>
    <property type="match status" value="1"/>
</dbReference>
<evidence type="ECO:0000259" key="6">
    <source>
        <dbReference type="Pfam" id="PF13193"/>
    </source>
</evidence>
<dbReference type="InterPro" id="IPR025110">
    <property type="entry name" value="AMP-bd_C"/>
</dbReference>
<dbReference type="PANTHER" id="PTHR24096:SF149">
    <property type="entry name" value="AMP-BINDING DOMAIN-CONTAINING PROTEIN-RELATED"/>
    <property type="match status" value="1"/>
</dbReference>
<protein>
    <submittedName>
        <fullName evidence="7">Uncharacterized protein</fullName>
    </submittedName>
</protein>
<dbReference type="InterPro" id="IPR000873">
    <property type="entry name" value="AMP-dep_synth/lig_dom"/>
</dbReference>
<dbReference type="AlphaFoldDB" id="A0A922IAD2"/>
<comment type="caution">
    <text evidence="7">The sequence shown here is derived from an EMBL/GenBank/DDBJ whole genome shotgun (WGS) entry which is preliminary data.</text>
</comment>
<reference evidence="7" key="2">
    <citation type="journal article" date="2022" name="Res Sq">
        <title>Comparative Genomics Reveals Insights into the Divergent Evolution of Astigmatic Mites and Household Pest Adaptations.</title>
        <authorList>
            <person name="Xiong Q."/>
            <person name="Wan A.T.-Y."/>
            <person name="Liu X.-Y."/>
            <person name="Fung C.S.-H."/>
            <person name="Xiao X."/>
            <person name="Malainual N."/>
            <person name="Hou J."/>
            <person name="Wang L."/>
            <person name="Wang M."/>
            <person name="Yang K."/>
            <person name="Cui Y."/>
            <person name="Leung E."/>
            <person name="Nong W."/>
            <person name="Shin S.-K."/>
            <person name="Au S."/>
            <person name="Jeong K.Y."/>
            <person name="Chew F.T."/>
            <person name="Hui J."/>
            <person name="Leung T.F."/>
            <person name="Tungtrongchitr A."/>
            <person name="Zhong N."/>
            <person name="Liu Z."/>
            <person name="Tsui S."/>
        </authorList>
    </citation>
    <scope>NUCLEOTIDE SEQUENCE</scope>
    <source>
        <strain evidence="7">Derf</strain>
        <tissue evidence="7">Whole organism</tissue>
    </source>
</reference>
<evidence type="ECO:0000259" key="5">
    <source>
        <dbReference type="Pfam" id="PF00501"/>
    </source>
</evidence>
<evidence type="ECO:0000256" key="1">
    <source>
        <dbReference type="ARBA" id="ARBA00004275"/>
    </source>
</evidence>
<proteinExistence type="inferred from homology"/>
<gene>
    <name evidence="7" type="ORF">DERF_000669</name>
</gene>
<dbReference type="GO" id="GO:0016405">
    <property type="term" value="F:CoA-ligase activity"/>
    <property type="evidence" value="ECO:0007669"/>
    <property type="project" value="TreeGrafter"/>
</dbReference>
<feature type="domain" description="AMP-binding enzyme C-terminal" evidence="6">
    <location>
        <begin position="464"/>
        <end position="540"/>
    </location>
</feature>
<keyword evidence="4" id="KW-0576">Peroxisome</keyword>
<dbReference type="Gene3D" id="3.30.300.30">
    <property type="match status" value="1"/>
</dbReference>
<keyword evidence="3" id="KW-0436">Ligase</keyword>
<dbReference type="Pfam" id="PF00501">
    <property type="entry name" value="AMP-binding"/>
    <property type="match status" value="1"/>
</dbReference>
<dbReference type="Proteomes" id="UP000790347">
    <property type="component" value="Unassembled WGS sequence"/>
</dbReference>
<evidence type="ECO:0000256" key="4">
    <source>
        <dbReference type="ARBA" id="ARBA00023140"/>
    </source>
</evidence>
<dbReference type="GO" id="GO:0005777">
    <property type="term" value="C:peroxisome"/>
    <property type="evidence" value="ECO:0007669"/>
    <property type="project" value="UniProtKB-SubCell"/>
</dbReference>
<comment type="subcellular location">
    <subcellularLocation>
        <location evidence="1">Peroxisome</location>
    </subcellularLocation>
</comment>
<evidence type="ECO:0000256" key="2">
    <source>
        <dbReference type="ARBA" id="ARBA00006432"/>
    </source>
</evidence>
<organism evidence="7 8">
    <name type="scientific">Dermatophagoides farinae</name>
    <name type="common">American house dust mite</name>
    <dbReference type="NCBI Taxonomy" id="6954"/>
    <lineage>
        <taxon>Eukaryota</taxon>
        <taxon>Metazoa</taxon>
        <taxon>Ecdysozoa</taxon>
        <taxon>Arthropoda</taxon>
        <taxon>Chelicerata</taxon>
        <taxon>Arachnida</taxon>
        <taxon>Acari</taxon>
        <taxon>Acariformes</taxon>
        <taxon>Sarcoptiformes</taxon>
        <taxon>Astigmata</taxon>
        <taxon>Psoroptidia</taxon>
        <taxon>Analgoidea</taxon>
        <taxon>Pyroglyphidae</taxon>
        <taxon>Dermatophagoidinae</taxon>
        <taxon>Dermatophagoides</taxon>
    </lineage>
</organism>
<evidence type="ECO:0000313" key="8">
    <source>
        <dbReference type="Proteomes" id="UP000790347"/>
    </source>
</evidence>
<dbReference type="PANTHER" id="PTHR24096">
    <property type="entry name" value="LONG-CHAIN-FATTY-ACID--COA LIGASE"/>
    <property type="match status" value="1"/>
</dbReference>
<evidence type="ECO:0000313" key="7">
    <source>
        <dbReference type="EMBL" id="KAH9526596.1"/>
    </source>
</evidence>
<dbReference type="InterPro" id="IPR045851">
    <property type="entry name" value="AMP-bd_C_sf"/>
</dbReference>
<dbReference type="PROSITE" id="PS00455">
    <property type="entry name" value="AMP_BINDING"/>
    <property type="match status" value="1"/>
</dbReference>
<evidence type="ECO:0000256" key="3">
    <source>
        <dbReference type="ARBA" id="ARBA00022598"/>
    </source>
</evidence>
<dbReference type="EMBL" id="ASGP02000001">
    <property type="protein sequence ID" value="KAH9526596.1"/>
    <property type="molecule type" value="Genomic_DNA"/>
</dbReference>